<evidence type="ECO:0000313" key="1">
    <source>
        <dbReference type="EMBL" id="CAE6475411.1"/>
    </source>
</evidence>
<accession>A0A8H3C825</accession>
<dbReference type="Proteomes" id="UP000663853">
    <property type="component" value="Unassembled WGS sequence"/>
</dbReference>
<evidence type="ECO:0000313" key="2">
    <source>
        <dbReference type="Proteomes" id="UP000663853"/>
    </source>
</evidence>
<dbReference type="AlphaFoldDB" id="A0A8H3C825"/>
<comment type="caution">
    <text evidence="1">The sequence shown here is derived from an EMBL/GenBank/DDBJ whole genome shotgun (WGS) entry which is preliminary data.</text>
</comment>
<organism evidence="1 2">
    <name type="scientific">Rhizoctonia solani</name>
    <dbReference type="NCBI Taxonomy" id="456999"/>
    <lineage>
        <taxon>Eukaryota</taxon>
        <taxon>Fungi</taxon>
        <taxon>Dikarya</taxon>
        <taxon>Basidiomycota</taxon>
        <taxon>Agaricomycotina</taxon>
        <taxon>Agaricomycetes</taxon>
        <taxon>Cantharellales</taxon>
        <taxon>Ceratobasidiaceae</taxon>
        <taxon>Rhizoctonia</taxon>
    </lineage>
</organism>
<reference evidence="1" key="1">
    <citation type="submission" date="2021-01" db="EMBL/GenBank/DDBJ databases">
        <authorList>
            <person name="Kaushik A."/>
        </authorList>
    </citation>
    <scope>NUCLEOTIDE SEQUENCE</scope>
    <source>
        <strain evidence="1">AG6-10EEA</strain>
    </source>
</reference>
<proteinExistence type="predicted"/>
<protein>
    <submittedName>
        <fullName evidence="1">Uncharacterized protein</fullName>
    </submittedName>
</protein>
<dbReference type="EMBL" id="CAJMXA010002085">
    <property type="protein sequence ID" value="CAE6475411.1"/>
    <property type="molecule type" value="Genomic_DNA"/>
</dbReference>
<sequence>MSFFLGSSGSSGNSSLAWSLGNGGKGRILIEFPFTIDSGWYSEQSCTKFRNFEHRKERKGFRHEFIVLKLLDGSVCRVERMGDPNARFNAISPQGSVAYDMAQCFRPEDTDQACLETSDVVVEITLPYDFDIMDVLKICRAIHEGEKTRKYTLQVYNCWFFSLAIQVCLVRWIADWEDRKLLGVWLSRTSEAIEALNNVDQKDGTSNQPSHFPSIFRIYYILSSHDTRKKSIIMEDFKSRLKTRISSCSAKIKQGLIWRVNNLLWYSTIGSGLSDFIEESVEAVVMDMLQERRVLVLLDIIAIDARVDYAHLLYPL</sequence>
<gene>
    <name evidence="1" type="ORF">RDB_LOCUS80580</name>
</gene>
<name>A0A8H3C825_9AGAM</name>